<dbReference type="InterPro" id="IPR011006">
    <property type="entry name" value="CheY-like_superfamily"/>
</dbReference>
<dbReference type="EMBL" id="NOWT01000005">
    <property type="protein sequence ID" value="OYD84825.1"/>
    <property type="molecule type" value="Genomic_DNA"/>
</dbReference>
<dbReference type="Pfam" id="PF02518">
    <property type="entry name" value="HATPase_c"/>
    <property type="match status" value="1"/>
</dbReference>
<name>A0A235HI08_AZOBR</name>
<dbReference type="Gene3D" id="3.40.50.2300">
    <property type="match status" value="1"/>
</dbReference>
<proteinExistence type="predicted"/>
<keyword evidence="10" id="KW-0808">Transferase</keyword>
<dbReference type="SUPFAM" id="SSF47384">
    <property type="entry name" value="Homodimeric domain of signal transducing histidine kinase"/>
    <property type="match status" value="1"/>
</dbReference>
<dbReference type="GO" id="GO:0000155">
    <property type="term" value="F:phosphorelay sensor kinase activity"/>
    <property type="evidence" value="ECO:0007669"/>
    <property type="project" value="InterPro"/>
</dbReference>
<accession>A0A235HI08</accession>
<dbReference type="InterPro" id="IPR000014">
    <property type="entry name" value="PAS"/>
</dbReference>
<dbReference type="Pfam" id="PF00072">
    <property type="entry name" value="Response_reg"/>
    <property type="match status" value="1"/>
</dbReference>
<evidence type="ECO:0000259" key="7">
    <source>
        <dbReference type="PROSITE" id="PS50109"/>
    </source>
</evidence>
<dbReference type="NCBIfam" id="TIGR00229">
    <property type="entry name" value="sensory_box"/>
    <property type="match status" value="1"/>
</dbReference>
<dbReference type="SUPFAM" id="SSF52172">
    <property type="entry name" value="CheY-like"/>
    <property type="match status" value="2"/>
</dbReference>
<dbReference type="InterPro" id="IPR003594">
    <property type="entry name" value="HATPase_dom"/>
</dbReference>
<evidence type="ECO:0000256" key="5">
    <source>
        <dbReference type="SAM" id="Coils"/>
    </source>
</evidence>
<dbReference type="SUPFAM" id="SSF55874">
    <property type="entry name" value="ATPase domain of HSP90 chaperone/DNA topoisomerase II/histidine kinase"/>
    <property type="match status" value="1"/>
</dbReference>
<dbReference type="InterPro" id="IPR000700">
    <property type="entry name" value="PAS-assoc_C"/>
</dbReference>
<dbReference type="InterPro" id="IPR003661">
    <property type="entry name" value="HisK_dim/P_dom"/>
</dbReference>
<dbReference type="SMART" id="SM00388">
    <property type="entry name" value="HisKA"/>
    <property type="match status" value="1"/>
</dbReference>
<keyword evidence="5" id="KW-0175">Coiled coil</keyword>
<comment type="catalytic activity">
    <reaction evidence="1">
        <text>ATP + protein L-histidine = ADP + protein N-phospho-L-histidine.</text>
        <dbReference type="EC" id="2.7.13.3"/>
    </reaction>
</comment>
<dbReference type="Gene3D" id="1.10.287.130">
    <property type="match status" value="1"/>
</dbReference>
<geneLocation type="plasmid" evidence="10">
    <name>unnamed</name>
</geneLocation>
<dbReference type="PANTHER" id="PTHR43065:SF42">
    <property type="entry name" value="TWO-COMPONENT SENSOR PPRA"/>
    <property type="match status" value="1"/>
</dbReference>
<dbReference type="Proteomes" id="UP000215367">
    <property type="component" value="Unassembled WGS sequence"/>
</dbReference>
<dbReference type="Gene3D" id="3.30.450.20">
    <property type="entry name" value="PAS domain"/>
    <property type="match status" value="1"/>
</dbReference>
<evidence type="ECO:0000256" key="4">
    <source>
        <dbReference type="PROSITE-ProRule" id="PRU00169"/>
    </source>
</evidence>
<dbReference type="EC" id="2.7.13.3" evidence="2"/>
<dbReference type="Pfam" id="PF08448">
    <property type="entry name" value="PAS_4"/>
    <property type="match status" value="1"/>
</dbReference>
<dbReference type="PROSITE" id="PS50110">
    <property type="entry name" value="RESPONSE_REGULATORY"/>
    <property type="match status" value="1"/>
</dbReference>
<keyword evidence="3 4" id="KW-0597">Phosphoprotein</keyword>
<dbReference type="PRINTS" id="PR00344">
    <property type="entry name" value="BCTRLSENSOR"/>
</dbReference>
<dbReference type="Pfam" id="PF00512">
    <property type="entry name" value="HisKA"/>
    <property type="match status" value="1"/>
</dbReference>
<feature type="coiled-coil region" evidence="5">
    <location>
        <begin position="302"/>
        <end position="329"/>
    </location>
</feature>
<evidence type="ECO:0000256" key="3">
    <source>
        <dbReference type="ARBA" id="ARBA00022553"/>
    </source>
</evidence>
<dbReference type="SUPFAM" id="SSF55785">
    <property type="entry name" value="PYP-like sensor domain (PAS domain)"/>
    <property type="match status" value="1"/>
</dbReference>
<evidence type="ECO:0000313" key="11">
    <source>
        <dbReference type="Proteomes" id="UP000215367"/>
    </source>
</evidence>
<evidence type="ECO:0000256" key="6">
    <source>
        <dbReference type="SAM" id="MobiDB-lite"/>
    </source>
</evidence>
<feature type="modified residue" description="4-aspartylphosphate" evidence="4">
    <location>
        <position position="626"/>
    </location>
</feature>
<dbReference type="SMART" id="SM00448">
    <property type="entry name" value="REC"/>
    <property type="match status" value="1"/>
</dbReference>
<sequence length="724" mass="77408">MSGSEAAERALILAPRGRDSAVALALLGEVGITAHACADLPALCRALDEGVGLLILAEEAVRTADLQGLAAWIAAQPPWSDLPVVLLTMRGDGPERTPEAARLTELLGNITFLERPFHPTTLVSVVRTCLRGRRRQYEARARLAERDRLLADLADERTRFSTLVEHLPVAANLVDRDGRTVLCNPAFRRFAPNADLPSRQPDGEETWIAYDEQGRRLTRDQFPEARALRGDMVHGVEFEHRLPDGSLTWTRVSGVPVRDATGKVTGALAVIVDISAQKAAQEALQRLTATLEATVADRTHELAATLERLRGEIRERERAQEQLRQTQKLETLGQLTGGVAHDFNNLLMAVLGNLELLRKRLPADPATERLFEGAMQGAQRGATLTQRLLAFARRQDLQPRAVDLADLLSGIRTLLERSIGPRVMVRIDAPSTLPPALVDPNQLELAILNLAVNARDAMPDGGVLSISLDETPAEAALGLAPGSYLRLSVRDTGIGMDADTLTRAVEPFFSTKGVGKGTGLGLSMVHGLAVQSDGAFRLSSAPGEGTTAELWLPQAATPVQAARSMEPVVVDAISSTILVVDDDALIAMSTVDMLTDLGHTVLEAHSGAQALELLRSGQAVDLLLTDYAMPGMTGVELAQAARALQPTLPVLLASGYADLPEGTVADLPRLAKPYTQHQIAAATAKLLAKSSDRVPPTGLAAPSAPSHASRAERDDCGCVSSNPR</sequence>
<dbReference type="InterPro" id="IPR013656">
    <property type="entry name" value="PAS_4"/>
</dbReference>
<dbReference type="Gene3D" id="3.30.565.10">
    <property type="entry name" value="Histidine kinase-like ATPase, C-terminal domain"/>
    <property type="match status" value="1"/>
</dbReference>
<dbReference type="CDD" id="cd00130">
    <property type="entry name" value="PAS"/>
    <property type="match status" value="1"/>
</dbReference>
<dbReference type="InterPro" id="IPR036097">
    <property type="entry name" value="HisK_dim/P_sf"/>
</dbReference>
<gene>
    <name evidence="10" type="ORF">CHT98_07920</name>
</gene>
<evidence type="ECO:0000313" key="10">
    <source>
        <dbReference type="EMBL" id="OYD84825.1"/>
    </source>
</evidence>
<evidence type="ECO:0000256" key="2">
    <source>
        <dbReference type="ARBA" id="ARBA00012438"/>
    </source>
</evidence>
<dbReference type="InterPro" id="IPR004358">
    <property type="entry name" value="Sig_transdc_His_kin-like_C"/>
</dbReference>
<keyword evidence="10" id="KW-0418">Kinase</keyword>
<reference evidence="10 11" key="1">
    <citation type="submission" date="2017-07" db="EMBL/GenBank/DDBJ databases">
        <title>Whole genome sequence of Azospirillum brasilense 2A1, a potential biofertilizer strain.</title>
        <authorList>
            <person name="Fontana C.A."/>
            <person name="Toffoli L.M."/>
            <person name="Salazar S.M."/>
            <person name="Puglisi E."/>
            <person name="Pedraza R."/>
            <person name="Bassi D."/>
            <person name="Cocconcelli P.S."/>
        </authorList>
    </citation>
    <scope>NUCLEOTIDE SEQUENCE [LARGE SCALE GENOMIC DNA]</scope>
    <source>
        <strain evidence="10 11">2A1</strain>
        <plasmid evidence="10">unnamed</plasmid>
    </source>
</reference>
<dbReference type="InterPro" id="IPR036890">
    <property type="entry name" value="HATPase_C_sf"/>
</dbReference>
<dbReference type="SMART" id="SM00086">
    <property type="entry name" value="PAC"/>
    <property type="match status" value="1"/>
</dbReference>
<keyword evidence="10" id="KW-0614">Plasmid</keyword>
<protein>
    <recommendedName>
        <fullName evidence="2">histidine kinase</fullName>
        <ecNumber evidence="2">2.7.13.3</ecNumber>
    </recommendedName>
</protein>
<feature type="domain" description="Histidine kinase" evidence="7">
    <location>
        <begin position="338"/>
        <end position="556"/>
    </location>
</feature>
<dbReference type="PROSITE" id="PS50109">
    <property type="entry name" value="HIS_KIN"/>
    <property type="match status" value="1"/>
</dbReference>
<feature type="domain" description="PAC" evidence="9">
    <location>
        <begin position="234"/>
        <end position="286"/>
    </location>
</feature>
<evidence type="ECO:0000259" key="9">
    <source>
        <dbReference type="PROSITE" id="PS50113"/>
    </source>
</evidence>
<dbReference type="SMART" id="SM00387">
    <property type="entry name" value="HATPase_c"/>
    <property type="match status" value="1"/>
</dbReference>
<organism evidence="10 11">
    <name type="scientific">Azospirillum brasilense</name>
    <dbReference type="NCBI Taxonomy" id="192"/>
    <lineage>
        <taxon>Bacteria</taxon>
        <taxon>Pseudomonadati</taxon>
        <taxon>Pseudomonadota</taxon>
        <taxon>Alphaproteobacteria</taxon>
        <taxon>Rhodospirillales</taxon>
        <taxon>Azospirillaceae</taxon>
        <taxon>Azospirillum</taxon>
    </lineage>
</organism>
<comment type="caution">
    <text evidence="10">The sequence shown here is derived from an EMBL/GenBank/DDBJ whole genome shotgun (WGS) entry which is preliminary data.</text>
</comment>
<dbReference type="AlphaFoldDB" id="A0A235HI08"/>
<feature type="region of interest" description="Disordered" evidence="6">
    <location>
        <begin position="692"/>
        <end position="724"/>
    </location>
</feature>
<evidence type="ECO:0000259" key="8">
    <source>
        <dbReference type="PROSITE" id="PS50110"/>
    </source>
</evidence>
<feature type="domain" description="Response regulatory" evidence="8">
    <location>
        <begin position="576"/>
        <end position="687"/>
    </location>
</feature>
<dbReference type="InterPro" id="IPR001610">
    <property type="entry name" value="PAC"/>
</dbReference>
<dbReference type="InterPro" id="IPR001789">
    <property type="entry name" value="Sig_transdc_resp-reg_receiver"/>
</dbReference>
<dbReference type="PANTHER" id="PTHR43065">
    <property type="entry name" value="SENSOR HISTIDINE KINASE"/>
    <property type="match status" value="1"/>
</dbReference>
<dbReference type="InterPro" id="IPR005467">
    <property type="entry name" value="His_kinase_dom"/>
</dbReference>
<evidence type="ECO:0000256" key="1">
    <source>
        <dbReference type="ARBA" id="ARBA00000085"/>
    </source>
</evidence>
<dbReference type="PROSITE" id="PS50113">
    <property type="entry name" value="PAC"/>
    <property type="match status" value="1"/>
</dbReference>
<dbReference type="InterPro" id="IPR035965">
    <property type="entry name" value="PAS-like_dom_sf"/>
</dbReference>
<dbReference type="CDD" id="cd00082">
    <property type="entry name" value="HisKA"/>
    <property type="match status" value="1"/>
</dbReference>